<keyword evidence="1" id="KW-0812">Transmembrane</keyword>
<sequence length="90" mass="10428">MILESVFDLFSSALKLIFGWINLPELPGEIQTVVDSLFQYMRAGLGFVFLFFNMDLVKIMLPFVIVVANFEKVYKIVMYVLRKIPFLGIE</sequence>
<keyword evidence="1" id="KW-0472">Membrane</keyword>
<dbReference type="EMBL" id="ADLJ01000029">
    <property type="protein sequence ID" value="EHE97522.1"/>
    <property type="molecule type" value="Genomic_DNA"/>
</dbReference>
<evidence type="ECO:0000256" key="1">
    <source>
        <dbReference type="SAM" id="Phobius"/>
    </source>
</evidence>
<dbReference type="RefSeq" id="WP_007864708.1">
    <property type="nucleotide sequence ID" value="NZ_JH376424.1"/>
</dbReference>
<protein>
    <submittedName>
        <fullName evidence="2">Uncharacterized protein</fullName>
    </submittedName>
</protein>
<gene>
    <name evidence="2" type="ORF">HMPREF9469_03626</name>
</gene>
<reference evidence="2 3" key="1">
    <citation type="submission" date="2011-08" db="EMBL/GenBank/DDBJ databases">
        <title>The Genome Sequence of Clostridium citroniae WAL-17108.</title>
        <authorList>
            <consortium name="The Broad Institute Genome Sequencing Platform"/>
            <person name="Earl A."/>
            <person name="Ward D."/>
            <person name="Feldgarden M."/>
            <person name="Gevers D."/>
            <person name="Finegold S.M."/>
            <person name="Summanen P.H."/>
            <person name="Molitoris D.R."/>
            <person name="Vaisanen M.L."/>
            <person name="Daigneault M."/>
            <person name="Allen-Vercoe E."/>
            <person name="Young S.K."/>
            <person name="Zeng Q."/>
            <person name="Gargeya S."/>
            <person name="Fitzgerald M."/>
            <person name="Haas B."/>
            <person name="Abouelleil A."/>
            <person name="Alvarado L."/>
            <person name="Arachchi H.M."/>
            <person name="Berlin A."/>
            <person name="Brown A."/>
            <person name="Chapman S.B."/>
            <person name="Chen Z."/>
            <person name="Dunbar C."/>
            <person name="Freedman E."/>
            <person name="Gearin G."/>
            <person name="Gellesch M."/>
            <person name="Goldberg J."/>
            <person name="Griggs A."/>
            <person name="Gujja S."/>
            <person name="Heiman D."/>
            <person name="Howarth C."/>
            <person name="Larson L."/>
            <person name="Lui A."/>
            <person name="MacDonald P.J.P."/>
            <person name="Montmayeur A."/>
            <person name="Murphy C."/>
            <person name="Neiman D."/>
            <person name="Pearson M."/>
            <person name="Priest M."/>
            <person name="Roberts A."/>
            <person name="Saif S."/>
            <person name="Shea T."/>
            <person name="Shenoy N."/>
            <person name="Sisk P."/>
            <person name="Stolte C."/>
            <person name="Sykes S."/>
            <person name="Wortman J."/>
            <person name="Nusbaum C."/>
            <person name="Birren B."/>
        </authorList>
    </citation>
    <scope>NUCLEOTIDE SEQUENCE [LARGE SCALE GENOMIC DNA]</scope>
    <source>
        <strain evidence="2 3">WAL-17108</strain>
    </source>
</reference>
<proteinExistence type="predicted"/>
<dbReference type="Proteomes" id="UP000003763">
    <property type="component" value="Unassembled WGS sequence"/>
</dbReference>
<name>G5HM14_9FIRM</name>
<evidence type="ECO:0000313" key="2">
    <source>
        <dbReference type="EMBL" id="EHE97522.1"/>
    </source>
</evidence>
<keyword evidence="1" id="KW-1133">Transmembrane helix</keyword>
<feature type="transmembrane region" description="Helical" evidence="1">
    <location>
        <begin position="45"/>
        <end position="68"/>
    </location>
</feature>
<comment type="caution">
    <text evidence="2">The sequence shown here is derived from an EMBL/GenBank/DDBJ whole genome shotgun (WGS) entry which is preliminary data.</text>
</comment>
<dbReference type="HOGENOM" id="CLU_2435634_0_0_9"/>
<accession>G5HM14</accession>
<organism evidence="2 3">
    <name type="scientific">[Clostridium] citroniae WAL-17108</name>
    <dbReference type="NCBI Taxonomy" id="742733"/>
    <lineage>
        <taxon>Bacteria</taxon>
        <taxon>Bacillati</taxon>
        <taxon>Bacillota</taxon>
        <taxon>Clostridia</taxon>
        <taxon>Lachnospirales</taxon>
        <taxon>Lachnospiraceae</taxon>
        <taxon>Enterocloster</taxon>
    </lineage>
</organism>
<evidence type="ECO:0000313" key="3">
    <source>
        <dbReference type="Proteomes" id="UP000003763"/>
    </source>
</evidence>
<dbReference type="AlphaFoldDB" id="G5HM14"/>
<dbReference type="PATRIC" id="fig|742733.3.peg.3765"/>